<dbReference type="InterPro" id="IPR005055">
    <property type="entry name" value="A10/PebIII"/>
</dbReference>
<keyword evidence="3" id="KW-1185">Reference proteome</keyword>
<dbReference type="EMBL" id="JARQZJ010000042">
    <property type="protein sequence ID" value="KAK9877409.1"/>
    <property type="molecule type" value="Genomic_DNA"/>
</dbReference>
<reference evidence="2 3" key="1">
    <citation type="submission" date="2023-03" db="EMBL/GenBank/DDBJ databases">
        <title>Genome insight into feeding habits of ladybird beetles.</title>
        <authorList>
            <person name="Li H.-S."/>
            <person name="Huang Y.-H."/>
            <person name="Pang H."/>
        </authorList>
    </citation>
    <scope>NUCLEOTIDE SEQUENCE [LARGE SCALE GENOMIC DNA]</scope>
    <source>
        <strain evidence="2">SYSU_2023b</strain>
        <tissue evidence="2">Whole body</tissue>
    </source>
</reference>
<evidence type="ECO:0000313" key="3">
    <source>
        <dbReference type="Proteomes" id="UP001431783"/>
    </source>
</evidence>
<dbReference type="Pfam" id="PF03392">
    <property type="entry name" value="OS-D"/>
    <property type="match status" value="1"/>
</dbReference>
<evidence type="ECO:0000313" key="2">
    <source>
        <dbReference type="EMBL" id="KAK9877409.1"/>
    </source>
</evidence>
<protein>
    <recommendedName>
        <fullName evidence="4">Chemosensory protein</fullName>
    </recommendedName>
</protein>
<evidence type="ECO:0000256" key="1">
    <source>
        <dbReference type="SAM" id="SignalP"/>
    </source>
</evidence>
<proteinExistence type="predicted"/>
<dbReference type="PANTHER" id="PTHR11257">
    <property type="entry name" value="CHEMOSENSORY PROTEIN-RELATED"/>
    <property type="match status" value="1"/>
</dbReference>
<dbReference type="Proteomes" id="UP001431783">
    <property type="component" value="Unassembled WGS sequence"/>
</dbReference>
<feature type="chain" id="PRO_5043755063" description="Chemosensory protein" evidence="1">
    <location>
        <begin position="19"/>
        <end position="127"/>
    </location>
</feature>
<dbReference type="PANTHER" id="PTHR11257:SF12">
    <property type="entry name" value="EJACULATORY BULB-SPECIFIC PROTEIN 3-RELATED"/>
    <property type="match status" value="1"/>
</dbReference>
<sequence>MNLELIGITLLCLASVFGEDKYTSKYNNIDLDAIIRNERLLKVYFRCLTEGVGCTPEGNHLRKVLPEAIQTGCAKCTEEHKRGARKVVKFLMEEKPQFWEKLVNFYDPDKIFRERFKQQLLTEGIKI</sequence>
<gene>
    <name evidence="2" type="ORF">WA026_018522</name>
</gene>
<dbReference type="Gene3D" id="1.10.2080.10">
    <property type="entry name" value="Insect odorant-binding protein A10/Ejaculatory bulb-specific protein 3"/>
    <property type="match status" value="1"/>
</dbReference>
<organism evidence="2 3">
    <name type="scientific">Henosepilachna vigintioctopunctata</name>
    <dbReference type="NCBI Taxonomy" id="420089"/>
    <lineage>
        <taxon>Eukaryota</taxon>
        <taxon>Metazoa</taxon>
        <taxon>Ecdysozoa</taxon>
        <taxon>Arthropoda</taxon>
        <taxon>Hexapoda</taxon>
        <taxon>Insecta</taxon>
        <taxon>Pterygota</taxon>
        <taxon>Neoptera</taxon>
        <taxon>Endopterygota</taxon>
        <taxon>Coleoptera</taxon>
        <taxon>Polyphaga</taxon>
        <taxon>Cucujiformia</taxon>
        <taxon>Coccinelloidea</taxon>
        <taxon>Coccinellidae</taxon>
        <taxon>Epilachninae</taxon>
        <taxon>Epilachnini</taxon>
        <taxon>Henosepilachna</taxon>
    </lineage>
</organism>
<dbReference type="AlphaFoldDB" id="A0AAW1UDS7"/>
<feature type="signal peptide" evidence="1">
    <location>
        <begin position="1"/>
        <end position="18"/>
    </location>
</feature>
<evidence type="ECO:0008006" key="4">
    <source>
        <dbReference type="Google" id="ProtNLM"/>
    </source>
</evidence>
<keyword evidence="1" id="KW-0732">Signal</keyword>
<comment type="caution">
    <text evidence="2">The sequence shown here is derived from an EMBL/GenBank/DDBJ whole genome shotgun (WGS) entry which is preliminary data.</text>
</comment>
<dbReference type="InterPro" id="IPR036682">
    <property type="entry name" value="OS_D_A10/PebIII_sf"/>
</dbReference>
<accession>A0AAW1UDS7</accession>
<dbReference type="SUPFAM" id="SSF100910">
    <property type="entry name" value="Chemosensory protein Csp2"/>
    <property type="match status" value="1"/>
</dbReference>
<name>A0AAW1UDS7_9CUCU</name>